<sequence length="115" mass="13379">MEETNSKRLTSTSQNLVVRDCKEAEKLSHNRILGSGENVKGNHADGCSSSGQGCSNKDSTRDEDSEFWRKALEFWREGLEFWKEDLEFWRKSKAEYAHLLEQISEFDQILRTFLT</sequence>
<proteinExistence type="predicted"/>
<evidence type="ECO:0000313" key="2">
    <source>
        <dbReference type="Proteomes" id="UP001062846"/>
    </source>
</evidence>
<evidence type="ECO:0000313" key="1">
    <source>
        <dbReference type="EMBL" id="KAI8531042.1"/>
    </source>
</evidence>
<dbReference type="EMBL" id="CM046398">
    <property type="protein sequence ID" value="KAI8531042.1"/>
    <property type="molecule type" value="Genomic_DNA"/>
</dbReference>
<organism evidence="1 2">
    <name type="scientific">Rhododendron molle</name>
    <name type="common">Chinese azalea</name>
    <name type="synonym">Azalea mollis</name>
    <dbReference type="NCBI Taxonomy" id="49168"/>
    <lineage>
        <taxon>Eukaryota</taxon>
        <taxon>Viridiplantae</taxon>
        <taxon>Streptophyta</taxon>
        <taxon>Embryophyta</taxon>
        <taxon>Tracheophyta</taxon>
        <taxon>Spermatophyta</taxon>
        <taxon>Magnoliopsida</taxon>
        <taxon>eudicotyledons</taxon>
        <taxon>Gunneridae</taxon>
        <taxon>Pentapetalae</taxon>
        <taxon>asterids</taxon>
        <taxon>Ericales</taxon>
        <taxon>Ericaceae</taxon>
        <taxon>Ericoideae</taxon>
        <taxon>Rhodoreae</taxon>
        <taxon>Rhododendron</taxon>
    </lineage>
</organism>
<dbReference type="Proteomes" id="UP001062846">
    <property type="component" value="Chromosome 11"/>
</dbReference>
<keyword evidence="2" id="KW-1185">Reference proteome</keyword>
<comment type="caution">
    <text evidence="1">The sequence shown here is derived from an EMBL/GenBank/DDBJ whole genome shotgun (WGS) entry which is preliminary data.</text>
</comment>
<reference evidence="1" key="1">
    <citation type="submission" date="2022-02" db="EMBL/GenBank/DDBJ databases">
        <title>Plant Genome Project.</title>
        <authorList>
            <person name="Zhang R.-G."/>
        </authorList>
    </citation>
    <scope>NUCLEOTIDE SEQUENCE</scope>
    <source>
        <strain evidence="1">AT1</strain>
    </source>
</reference>
<protein>
    <submittedName>
        <fullName evidence="1">Uncharacterized protein</fullName>
    </submittedName>
</protein>
<gene>
    <name evidence="1" type="ORF">RHMOL_Rhmol11G0107100</name>
</gene>
<accession>A0ACC0LRU9</accession>
<name>A0ACC0LRU9_RHOML</name>